<evidence type="ECO:0000313" key="2">
    <source>
        <dbReference type="Proteomes" id="UP000006222"/>
    </source>
</evidence>
<dbReference type="EMBL" id="AFAR01000102">
    <property type="protein sequence ID" value="EGF28249.1"/>
    <property type="molecule type" value="Genomic_DNA"/>
</dbReference>
<dbReference type="Proteomes" id="UP000006222">
    <property type="component" value="Unassembled WGS sequence"/>
</dbReference>
<name>F2AQ14_RHOBT</name>
<evidence type="ECO:0000313" key="1">
    <source>
        <dbReference type="EMBL" id="EGF28249.1"/>
    </source>
</evidence>
<organism evidence="1 2">
    <name type="scientific">Rhodopirellula baltica WH47</name>
    <dbReference type="NCBI Taxonomy" id="991778"/>
    <lineage>
        <taxon>Bacteria</taxon>
        <taxon>Pseudomonadati</taxon>
        <taxon>Planctomycetota</taxon>
        <taxon>Planctomycetia</taxon>
        <taxon>Pirellulales</taxon>
        <taxon>Pirellulaceae</taxon>
        <taxon>Rhodopirellula</taxon>
    </lineage>
</organism>
<sequence length="73" mass="7959">MSDVEAFGDSVVRDVRKFAKSYGYDDVAIRLRDDGLEITLSDSANPEGLATKFAVAETGTYRQVGDAWEPVDA</sequence>
<dbReference type="PATRIC" id="fig|991778.3.peg.1890"/>
<reference evidence="1 2" key="1">
    <citation type="journal article" date="2013" name="Mar. Genomics">
        <title>Expression of sulfatases in Rhodopirellula baltica and the diversity of sulfatases in the genus Rhodopirellula.</title>
        <authorList>
            <person name="Wegner C.E."/>
            <person name="Richter-Heitmann T."/>
            <person name="Klindworth A."/>
            <person name="Klockow C."/>
            <person name="Richter M."/>
            <person name="Achstetter T."/>
            <person name="Glockner F.O."/>
            <person name="Harder J."/>
        </authorList>
    </citation>
    <scope>NUCLEOTIDE SEQUENCE [LARGE SCALE GENOMIC DNA]</scope>
    <source>
        <strain evidence="1 2">WH47</strain>
    </source>
</reference>
<accession>F2AQ14</accession>
<protein>
    <submittedName>
        <fullName evidence="1">Uncharacterized protein</fullName>
    </submittedName>
</protein>
<proteinExistence type="predicted"/>
<comment type="caution">
    <text evidence="1">The sequence shown here is derived from an EMBL/GenBank/DDBJ whole genome shotgun (WGS) entry which is preliminary data.</text>
</comment>
<dbReference type="AlphaFoldDB" id="F2AQ14"/>
<gene>
    <name evidence="1" type="ORF">RBWH47_01293</name>
</gene>